<feature type="transmembrane region" description="Helical" evidence="1">
    <location>
        <begin position="6"/>
        <end position="28"/>
    </location>
</feature>
<gene>
    <name evidence="2" type="ORF">OM075_24110</name>
</gene>
<keyword evidence="1" id="KW-0812">Transmembrane</keyword>
<sequence>MQKKIASIISTLLHPMLMPTIGLLIIFSTQSHITFLPFEYRRLVTIIVLISTCILPLSVIPIFIQTKIIKSIHMDSSKERILPLLVTGLFFILGYYFLKKFQLPTFIPLFFLGTLVALIISLAISFFWKISIHMVGIGGVIGALIAMYIKYGVNTNMWLLICIGIAGLVGTCRLTLNAHNPYQIYAGLFLGTTAICCVVML</sequence>
<feature type="transmembrane region" description="Helical" evidence="1">
    <location>
        <begin position="130"/>
        <end position="149"/>
    </location>
</feature>
<evidence type="ECO:0000313" key="2">
    <source>
        <dbReference type="EMBL" id="MCW3789566.1"/>
    </source>
</evidence>
<keyword evidence="1" id="KW-0472">Membrane</keyword>
<reference evidence="2" key="1">
    <citation type="submission" date="2022-10" db="EMBL/GenBank/DDBJ databases">
        <authorList>
            <person name="Yu W.X."/>
        </authorList>
    </citation>
    <scope>NUCLEOTIDE SEQUENCE</scope>
    <source>
        <strain evidence="2">AAT</strain>
    </source>
</reference>
<dbReference type="EMBL" id="JAPDPJ010000127">
    <property type="protein sequence ID" value="MCW3789566.1"/>
    <property type="molecule type" value="Genomic_DNA"/>
</dbReference>
<feature type="transmembrane region" description="Helical" evidence="1">
    <location>
        <begin position="80"/>
        <end position="98"/>
    </location>
</feature>
<evidence type="ECO:0000313" key="3">
    <source>
        <dbReference type="Proteomes" id="UP001209229"/>
    </source>
</evidence>
<protein>
    <submittedName>
        <fullName evidence="2">PAP2 family protein</fullName>
    </submittedName>
</protein>
<organism evidence="2 3">
    <name type="scientific">Plebeiibacterium sediminum</name>
    <dbReference type="NCBI Taxonomy" id="2992112"/>
    <lineage>
        <taxon>Bacteria</taxon>
        <taxon>Pseudomonadati</taxon>
        <taxon>Bacteroidota</taxon>
        <taxon>Bacteroidia</taxon>
        <taxon>Marinilabiliales</taxon>
        <taxon>Marinilabiliaceae</taxon>
        <taxon>Plebeiibacterium</taxon>
    </lineage>
</organism>
<name>A0AAE3M973_9BACT</name>
<feature type="transmembrane region" description="Helical" evidence="1">
    <location>
        <begin position="40"/>
        <end position="64"/>
    </location>
</feature>
<accession>A0AAE3M973</accession>
<evidence type="ECO:0000256" key="1">
    <source>
        <dbReference type="SAM" id="Phobius"/>
    </source>
</evidence>
<dbReference type="Proteomes" id="UP001209229">
    <property type="component" value="Unassembled WGS sequence"/>
</dbReference>
<feature type="transmembrane region" description="Helical" evidence="1">
    <location>
        <begin position="105"/>
        <end position="124"/>
    </location>
</feature>
<dbReference type="AlphaFoldDB" id="A0AAE3M973"/>
<keyword evidence="3" id="KW-1185">Reference proteome</keyword>
<feature type="transmembrane region" description="Helical" evidence="1">
    <location>
        <begin position="156"/>
        <end position="176"/>
    </location>
</feature>
<dbReference type="RefSeq" id="WP_301193114.1">
    <property type="nucleotide sequence ID" value="NZ_JAPDPJ010000127.1"/>
</dbReference>
<comment type="caution">
    <text evidence="2">The sequence shown here is derived from an EMBL/GenBank/DDBJ whole genome shotgun (WGS) entry which is preliminary data.</text>
</comment>
<keyword evidence="1" id="KW-1133">Transmembrane helix</keyword>
<dbReference type="Gene3D" id="1.20.144.10">
    <property type="entry name" value="Phosphatidic acid phosphatase type 2/haloperoxidase"/>
    <property type="match status" value="1"/>
</dbReference>
<feature type="transmembrane region" description="Helical" evidence="1">
    <location>
        <begin position="182"/>
        <end position="200"/>
    </location>
</feature>
<proteinExistence type="predicted"/>